<protein>
    <submittedName>
        <fullName evidence="1">Uncharacterized protein</fullName>
    </submittedName>
</protein>
<organism evidence="1 2">
    <name type="scientific">Mycoplasma wenyonii (strain Massachusetts)</name>
    <name type="common">Eperythrozoon wenyonii</name>
    <dbReference type="NCBI Taxonomy" id="1197325"/>
    <lineage>
        <taxon>Bacteria</taxon>
        <taxon>Bacillati</taxon>
        <taxon>Mycoplasmatota</taxon>
        <taxon>Mollicutes</taxon>
        <taxon>Mycoplasmataceae</taxon>
        <taxon>Mycoplasma</taxon>
    </lineage>
</organism>
<dbReference type="KEGG" id="mwe:WEN_01545"/>
<reference evidence="1 2" key="1">
    <citation type="journal article" date="2012" name="J. Bacteriol.">
        <title>Complete genome sequence of Mycoplasma wenyonii strain Massachusetts.</title>
        <authorList>
            <person name="Dos Santos A.P."/>
            <person name="Guimaraes A.M."/>
            <person name="do Nascimento N.C."/>
            <person name="Sanmiguel P.J."/>
            <person name="Messick J.B."/>
        </authorList>
    </citation>
    <scope>NUCLEOTIDE SEQUENCE [LARGE SCALE GENOMIC DNA]</scope>
    <source>
        <strain evidence="1 2">Massachusetts</strain>
    </source>
</reference>
<accession>I6YLD4</accession>
<dbReference type="RefSeq" id="WP_014849814.1">
    <property type="nucleotide sequence ID" value="NC_018149.1"/>
</dbReference>
<name>I6YLD4_MYCWM</name>
<dbReference type="HOGENOM" id="CLU_1208739_0_0_14"/>
<proteinExistence type="predicted"/>
<dbReference type="AlphaFoldDB" id="I6YLD4"/>
<dbReference type="OrthoDB" id="387726at2"/>
<dbReference type="Proteomes" id="UP000009005">
    <property type="component" value="Chromosome"/>
</dbReference>
<gene>
    <name evidence="1" type="ordered locus">WEN_01545</name>
</gene>
<dbReference type="EMBL" id="CP003703">
    <property type="protein sequence ID" value="AFN65104.1"/>
    <property type="molecule type" value="Genomic_DNA"/>
</dbReference>
<keyword evidence="2" id="KW-1185">Reference proteome</keyword>
<evidence type="ECO:0000313" key="2">
    <source>
        <dbReference type="Proteomes" id="UP000009005"/>
    </source>
</evidence>
<dbReference type="PATRIC" id="fig|1197325.3.peg.335"/>
<sequence length="224" mass="24762">MIGLGAKFLVTSIVGAGSVVGWASFSTPNWDPPNIWRIKSGSKFYLSSCFNNPYDRDGQTTYSDLWIYLTVKDSVSDIQENAELELRAQGYFKKMKGTKLHVPTQYTDKSLQGSVRGTGGTSTDYEIRKQTRIQLGETGGGEDSEIFGSNIDCHSKIFDLSGSEDGMITLPLNKVTFKLESDVDGQLKNKYTSKGQKVYSIKIETQGGTNKLQWANGFKPIVII</sequence>
<evidence type="ECO:0000313" key="1">
    <source>
        <dbReference type="EMBL" id="AFN65104.1"/>
    </source>
</evidence>